<feature type="region of interest" description="Disordered" evidence="6">
    <location>
        <begin position="136"/>
        <end position="159"/>
    </location>
</feature>
<keyword evidence="3 7" id="KW-1133">Transmembrane helix</keyword>
<protein>
    <recommendedName>
        <fullName evidence="10">Mid2 domain-containing protein</fullName>
    </recommendedName>
</protein>
<evidence type="ECO:0000256" key="4">
    <source>
        <dbReference type="ARBA" id="ARBA00023136"/>
    </source>
</evidence>
<sequence length="360" mass="38218">MAAMGPTIPEPNFSAFTGLPPPTSESSRSDTSSQSASQLQTSSLTSSSSESTSTDASSITASGSSGSESAGSAGSTTASGSGSESAASAGASNSRRINIGIIVGAAIGGLTLVVVIGLLLYWRRKKRHGDSFISSRKRRTNLNEGEEEVDETAKPAPHDLKNVSEALPAHTGVHVNQSSTSLSVKHPSPTELYGSYVNSLVQSPEHPFRSSEKNLITLAPSSESRTPFTEAIQTNDHSLITQDSRSLIFSSSSSSFPASLPPTQIPYNNDSSTKSTSSTTKLTTRQLSIRNQADELRQQLHAIQQAQATTQQAMISSNDEMRNTLAAMMAHIQRLDRQIDSSSVRGSMDELPPEYDARRK</sequence>
<organism evidence="8 9">
    <name type="scientific">Marasmiellus scandens</name>
    <dbReference type="NCBI Taxonomy" id="2682957"/>
    <lineage>
        <taxon>Eukaryota</taxon>
        <taxon>Fungi</taxon>
        <taxon>Dikarya</taxon>
        <taxon>Basidiomycota</taxon>
        <taxon>Agaricomycotina</taxon>
        <taxon>Agaricomycetes</taxon>
        <taxon>Agaricomycetidae</taxon>
        <taxon>Agaricales</taxon>
        <taxon>Marasmiineae</taxon>
        <taxon>Omphalotaceae</taxon>
        <taxon>Marasmiellus</taxon>
    </lineage>
</organism>
<comment type="subcellular location">
    <subcellularLocation>
        <location evidence="1">Membrane</location>
        <topology evidence="1">Single-pass membrane protein</topology>
    </subcellularLocation>
</comment>
<dbReference type="CDD" id="cd12087">
    <property type="entry name" value="TM_EGFR-like"/>
    <property type="match status" value="1"/>
</dbReference>
<feature type="region of interest" description="Disordered" evidence="6">
    <location>
        <begin position="1"/>
        <end position="91"/>
    </location>
</feature>
<feature type="coiled-coil region" evidence="5">
    <location>
        <begin position="289"/>
        <end position="338"/>
    </location>
</feature>
<name>A0ABR1IQ21_9AGAR</name>
<proteinExistence type="predicted"/>
<dbReference type="Proteomes" id="UP001498398">
    <property type="component" value="Unassembled WGS sequence"/>
</dbReference>
<feature type="compositionally biased region" description="Low complexity" evidence="6">
    <location>
        <begin position="24"/>
        <end position="91"/>
    </location>
</feature>
<evidence type="ECO:0000256" key="1">
    <source>
        <dbReference type="ARBA" id="ARBA00004167"/>
    </source>
</evidence>
<keyword evidence="2 7" id="KW-0812">Transmembrane</keyword>
<keyword evidence="5" id="KW-0175">Coiled coil</keyword>
<evidence type="ECO:0000256" key="3">
    <source>
        <dbReference type="ARBA" id="ARBA00022989"/>
    </source>
</evidence>
<reference evidence="8 9" key="1">
    <citation type="submission" date="2024-01" db="EMBL/GenBank/DDBJ databases">
        <title>A draft genome for the cacao thread blight pathogen Marasmiellus scandens.</title>
        <authorList>
            <person name="Baruah I.K."/>
            <person name="Leung J."/>
            <person name="Bukari Y."/>
            <person name="Amoako-Attah I."/>
            <person name="Meinhardt L.W."/>
            <person name="Bailey B.A."/>
            <person name="Cohen S.P."/>
        </authorList>
    </citation>
    <scope>NUCLEOTIDE SEQUENCE [LARGE SCALE GENOMIC DNA]</scope>
    <source>
        <strain evidence="8 9">GH-19</strain>
    </source>
</reference>
<evidence type="ECO:0008006" key="10">
    <source>
        <dbReference type="Google" id="ProtNLM"/>
    </source>
</evidence>
<feature type="region of interest" description="Disordered" evidence="6">
    <location>
        <begin position="255"/>
        <end position="283"/>
    </location>
</feature>
<dbReference type="InterPro" id="IPR051694">
    <property type="entry name" value="Immunoregulatory_rcpt-like"/>
</dbReference>
<feature type="compositionally biased region" description="Low complexity" evidence="6">
    <location>
        <begin position="271"/>
        <end position="283"/>
    </location>
</feature>
<dbReference type="EMBL" id="JBANRG010000080">
    <property type="protein sequence ID" value="KAK7438230.1"/>
    <property type="molecule type" value="Genomic_DNA"/>
</dbReference>
<keyword evidence="9" id="KW-1185">Reference proteome</keyword>
<keyword evidence="4 7" id="KW-0472">Membrane</keyword>
<gene>
    <name evidence="8" type="ORF">VKT23_018161</name>
</gene>
<feature type="region of interest" description="Disordered" evidence="6">
    <location>
        <begin position="338"/>
        <end position="360"/>
    </location>
</feature>
<feature type="transmembrane region" description="Helical" evidence="7">
    <location>
        <begin position="99"/>
        <end position="122"/>
    </location>
</feature>
<comment type="caution">
    <text evidence="8">The sequence shown here is derived from an EMBL/GenBank/DDBJ whole genome shotgun (WGS) entry which is preliminary data.</text>
</comment>
<dbReference type="PANTHER" id="PTHR15549">
    <property type="entry name" value="PAIRED IMMUNOGLOBULIN-LIKE TYPE 2 RECEPTOR"/>
    <property type="match status" value="1"/>
</dbReference>
<evidence type="ECO:0000313" key="8">
    <source>
        <dbReference type="EMBL" id="KAK7438230.1"/>
    </source>
</evidence>
<evidence type="ECO:0000256" key="2">
    <source>
        <dbReference type="ARBA" id="ARBA00022692"/>
    </source>
</evidence>
<evidence type="ECO:0000313" key="9">
    <source>
        <dbReference type="Proteomes" id="UP001498398"/>
    </source>
</evidence>
<evidence type="ECO:0000256" key="7">
    <source>
        <dbReference type="SAM" id="Phobius"/>
    </source>
</evidence>
<evidence type="ECO:0000256" key="6">
    <source>
        <dbReference type="SAM" id="MobiDB-lite"/>
    </source>
</evidence>
<evidence type="ECO:0000256" key="5">
    <source>
        <dbReference type="SAM" id="Coils"/>
    </source>
</evidence>
<accession>A0ABR1IQ21</accession>